<dbReference type="PANTHER" id="PTHR47658">
    <property type="entry name" value="HIGH MOBILITY GROUP B PROTEIN 12-RELATED"/>
    <property type="match status" value="1"/>
</dbReference>
<dbReference type="PANTHER" id="PTHR47658:SF1">
    <property type="entry name" value="MEIOSIS INITIATOR PROTEIN"/>
    <property type="match status" value="1"/>
</dbReference>
<feature type="region of interest" description="Disordered" evidence="2">
    <location>
        <begin position="386"/>
        <end position="419"/>
    </location>
</feature>
<feature type="region of interest" description="Disordered" evidence="2">
    <location>
        <begin position="77"/>
        <end position="157"/>
    </location>
</feature>
<dbReference type="PROSITE" id="PS50118">
    <property type="entry name" value="HMG_BOX_2"/>
    <property type="match status" value="1"/>
</dbReference>
<evidence type="ECO:0000256" key="1">
    <source>
        <dbReference type="PROSITE-ProRule" id="PRU00267"/>
    </source>
</evidence>
<organism evidence="4">
    <name type="scientific">Balaenoptera musculus</name>
    <name type="common">Blue whale</name>
    <dbReference type="NCBI Taxonomy" id="9771"/>
    <lineage>
        <taxon>Eukaryota</taxon>
        <taxon>Metazoa</taxon>
        <taxon>Chordata</taxon>
        <taxon>Craniata</taxon>
        <taxon>Vertebrata</taxon>
        <taxon>Euteleostomi</taxon>
        <taxon>Mammalia</taxon>
        <taxon>Eutheria</taxon>
        <taxon>Laurasiatheria</taxon>
        <taxon>Artiodactyla</taxon>
        <taxon>Whippomorpha</taxon>
        <taxon>Cetacea</taxon>
        <taxon>Mysticeti</taxon>
        <taxon>Balaenopteridae</taxon>
        <taxon>Balaenoptera</taxon>
    </lineage>
</organism>
<keyword evidence="1" id="KW-0238">DNA-binding</keyword>
<dbReference type="SUPFAM" id="SSF47095">
    <property type="entry name" value="HMG-box"/>
    <property type="match status" value="1"/>
</dbReference>
<dbReference type="SMART" id="SM00398">
    <property type="entry name" value="HMG"/>
    <property type="match status" value="1"/>
</dbReference>
<dbReference type="InterPro" id="IPR009071">
    <property type="entry name" value="HMG_box_dom"/>
</dbReference>
<evidence type="ECO:0000259" key="3">
    <source>
        <dbReference type="PROSITE" id="PS50118"/>
    </source>
</evidence>
<feature type="region of interest" description="Disordered" evidence="2">
    <location>
        <begin position="175"/>
        <end position="196"/>
    </location>
</feature>
<keyword evidence="1" id="KW-0539">Nucleus</keyword>
<dbReference type="Ensembl" id="ENSBMST00010022109.1">
    <property type="protein sequence ID" value="ENSBMSP00010020017.1"/>
    <property type="gene ID" value="ENSBMSG00010014548.1"/>
</dbReference>
<dbReference type="GeneTree" id="ENSGT00570000080851"/>
<dbReference type="OMA" id="RRPYCIK"/>
<dbReference type="InterPro" id="IPR036910">
    <property type="entry name" value="HMG_box_dom_sf"/>
</dbReference>
<feature type="compositionally biased region" description="Basic residues" evidence="2">
    <location>
        <begin position="394"/>
        <end position="403"/>
    </location>
</feature>
<gene>
    <name evidence="4" type="primary">MEIOSIN</name>
</gene>
<dbReference type="GO" id="GO:0005634">
    <property type="term" value="C:nucleus"/>
    <property type="evidence" value="ECO:0007669"/>
    <property type="project" value="UniProtKB-UniRule"/>
</dbReference>
<accession>A0A8C0DFD6</accession>
<protein>
    <submittedName>
        <fullName evidence="4">Basic helix-loop-helix and HMG-box containing 1</fullName>
    </submittedName>
</protein>
<dbReference type="GO" id="GO:0003677">
    <property type="term" value="F:DNA binding"/>
    <property type="evidence" value="ECO:0007669"/>
    <property type="project" value="UniProtKB-UniRule"/>
</dbReference>
<dbReference type="Gene3D" id="1.10.30.10">
    <property type="entry name" value="High mobility group box domain"/>
    <property type="match status" value="1"/>
</dbReference>
<feature type="domain" description="HMG box" evidence="3">
    <location>
        <begin position="423"/>
        <end position="491"/>
    </location>
</feature>
<feature type="DNA-binding region" description="HMG box" evidence="1">
    <location>
        <begin position="423"/>
        <end position="491"/>
    </location>
</feature>
<dbReference type="AlphaFoldDB" id="A0A8C0DFD6"/>
<feature type="region of interest" description="Disordered" evidence="2">
    <location>
        <begin position="1"/>
        <end position="30"/>
    </location>
</feature>
<dbReference type="Pfam" id="PF00505">
    <property type="entry name" value="HMG_box"/>
    <property type="match status" value="1"/>
</dbReference>
<evidence type="ECO:0000313" key="4">
    <source>
        <dbReference type="Ensembl" id="ENSBMSP00010020017.1"/>
    </source>
</evidence>
<dbReference type="CDD" id="cd21977">
    <property type="entry name" value="HMG-box_BHMG1"/>
    <property type="match status" value="1"/>
</dbReference>
<reference evidence="4" key="1">
    <citation type="submission" date="2023-09" db="UniProtKB">
        <authorList>
            <consortium name="Ensembl"/>
        </authorList>
    </citation>
    <scope>IDENTIFICATION</scope>
</reference>
<feature type="compositionally biased region" description="Basic and acidic residues" evidence="2">
    <location>
        <begin position="107"/>
        <end position="124"/>
    </location>
</feature>
<sequence length="528" mass="58273">MTSRSVPDPVLGARVQRCPPLSSHPTRKNHTNKLQELALLLPVALRTGAKKLTKKEILLHVLHYIHYLQRSIDAARPTFQQRPPPQPPSGDSQAPSPTRAQNPRRCLALDKPEKQVTPSPDKRGGNMVGTITPPRCLDSCSHPKAVSSPSQGDRKGGRSWLTLLHVAENSIHCDISMGDTETPKGERARPRAHGVSSPGLQVCLFNSTSCRQKLVYDYSEEVDKESPDADPWLPAWTPKGSDHGSPLALGPPQIDNWKAIGHPSEILGLSPSLFSSPGKLQPEQILEDGTEYLTQDPASSPSACMLEGPQKKVGICPHLPDSHSQCRSLVLLDHCYLSLSENSKVSSSPSSEDTDTDSAWRQQEANLEGLQSSSDEDEVYTWTPAQRASALRTAGRKARKGRAGRGLVKPKESKQAPCPTQMKKKCINGFIMFCRMNRKQYIRACPGTASTSATKELAQLWRVMTLKERRPYCTKARRFSRRHNRIVKKGSSSSEDEDWEPPKPFYQLLAEKARCSADTASPPPPHRA</sequence>
<evidence type="ECO:0000256" key="2">
    <source>
        <dbReference type="SAM" id="MobiDB-lite"/>
    </source>
</evidence>
<proteinExistence type="predicted"/>
<name>A0A8C0DFD6_BALMU</name>